<evidence type="ECO:0008006" key="3">
    <source>
        <dbReference type="Google" id="ProtNLM"/>
    </source>
</evidence>
<gene>
    <name evidence="1" type="ORF">Tco_1110084</name>
</gene>
<reference evidence="1" key="2">
    <citation type="submission" date="2022-01" db="EMBL/GenBank/DDBJ databases">
        <authorList>
            <person name="Yamashiro T."/>
            <person name="Shiraishi A."/>
            <person name="Satake H."/>
            <person name="Nakayama K."/>
        </authorList>
    </citation>
    <scope>NUCLEOTIDE SEQUENCE</scope>
</reference>
<dbReference type="EMBL" id="BQNB010020798">
    <property type="protein sequence ID" value="GJT99745.1"/>
    <property type="molecule type" value="Genomic_DNA"/>
</dbReference>
<evidence type="ECO:0000313" key="1">
    <source>
        <dbReference type="EMBL" id="GJT99745.1"/>
    </source>
</evidence>
<name>A0ABQ5II70_9ASTR</name>
<protein>
    <recommendedName>
        <fullName evidence="3">Retrotransposon gag domain-containing protein</fullName>
    </recommendedName>
</protein>
<reference evidence="1" key="1">
    <citation type="journal article" date="2022" name="Int. J. Mol. Sci.">
        <title>Draft Genome of Tanacetum Coccineum: Genomic Comparison of Closely Related Tanacetum-Family Plants.</title>
        <authorList>
            <person name="Yamashiro T."/>
            <person name="Shiraishi A."/>
            <person name="Nakayama K."/>
            <person name="Satake H."/>
        </authorList>
    </citation>
    <scope>NUCLEOTIDE SEQUENCE</scope>
</reference>
<keyword evidence="2" id="KW-1185">Reference proteome</keyword>
<organism evidence="1 2">
    <name type="scientific">Tanacetum coccineum</name>
    <dbReference type="NCBI Taxonomy" id="301880"/>
    <lineage>
        <taxon>Eukaryota</taxon>
        <taxon>Viridiplantae</taxon>
        <taxon>Streptophyta</taxon>
        <taxon>Embryophyta</taxon>
        <taxon>Tracheophyta</taxon>
        <taxon>Spermatophyta</taxon>
        <taxon>Magnoliopsida</taxon>
        <taxon>eudicotyledons</taxon>
        <taxon>Gunneridae</taxon>
        <taxon>Pentapetalae</taxon>
        <taxon>asterids</taxon>
        <taxon>campanulids</taxon>
        <taxon>Asterales</taxon>
        <taxon>Asteraceae</taxon>
        <taxon>Asteroideae</taxon>
        <taxon>Anthemideae</taxon>
        <taxon>Anthemidinae</taxon>
        <taxon>Tanacetum</taxon>
    </lineage>
</organism>
<accession>A0ABQ5II70</accession>
<proteinExistence type="predicted"/>
<evidence type="ECO:0000313" key="2">
    <source>
        <dbReference type="Proteomes" id="UP001151760"/>
    </source>
</evidence>
<dbReference type="Proteomes" id="UP001151760">
    <property type="component" value="Unassembled WGS sequence"/>
</dbReference>
<sequence length="135" mass="15201">MASGDSDRDAEDALSKLLQMGTMAEYQNEFEMLINRVTGISESLLKSFYISKLKVVLHIELLRARPTTLGEAFSLARITEARFEDEQPTTAIAKPNDLNTKTTLNYNTSSLDGRKYSSLALEDLRLDHLETKLMI</sequence>
<comment type="caution">
    <text evidence="1">The sequence shown here is derived from an EMBL/GenBank/DDBJ whole genome shotgun (WGS) entry which is preliminary data.</text>
</comment>